<protein>
    <submittedName>
        <fullName evidence="2">Acetyltransferase (GNAT) domain-containing protein</fullName>
    </submittedName>
</protein>
<gene>
    <name evidence="2" type="ORF">SAMN05421781_2534</name>
</gene>
<feature type="domain" description="N-acetyltransferase" evidence="1">
    <location>
        <begin position="1"/>
        <end position="138"/>
    </location>
</feature>
<reference evidence="2 3" key="1">
    <citation type="submission" date="2016-10" db="EMBL/GenBank/DDBJ databases">
        <authorList>
            <person name="de Groot N.N."/>
        </authorList>
    </citation>
    <scope>NUCLEOTIDE SEQUENCE [LARGE SCALE GENOMIC DNA]</scope>
    <source>
        <strain evidence="2 3">DSM 23126</strain>
    </source>
</reference>
<dbReference type="InterPro" id="IPR016181">
    <property type="entry name" value="Acyl_CoA_acyltransferase"/>
</dbReference>
<dbReference type="AlphaFoldDB" id="A0A1H2WWS4"/>
<dbReference type="STRING" id="1122204.SAMN05421781_2534"/>
<name>A0A1H2WWS4_9BACI</name>
<dbReference type="GO" id="GO:0016747">
    <property type="term" value="F:acyltransferase activity, transferring groups other than amino-acyl groups"/>
    <property type="evidence" value="ECO:0007669"/>
    <property type="project" value="InterPro"/>
</dbReference>
<dbReference type="SUPFAM" id="SSF55729">
    <property type="entry name" value="Acyl-CoA N-acyltransferases (Nat)"/>
    <property type="match status" value="1"/>
</dbReference>
<sequence length="157" mass="18195">MNIQPMKEIDRQKKKDFFATCWETNEMHVNNQTYVLPELEGFCVQEDGVLAAAITYTYEGSIGLIVSLDSIIEKQGHASRLLMHTEEYLKKAGVEDLRVVITNENEYALRFYRRRGFQLASVHVDAARRAREDKPSIPLVGVNGITIRDEWHLRKWL</sequence>
<proteinExistence type="predicted"/>
<keyword evidence="2" id="KW-0808">Transferase</keyword>
<organism evidence="2 3">
    <name type="scientific">Marinococcus luteus</name>
    <dbReference type="NCBI Taxonomy" id="1122204"/>
    <lineage>
        <taxon>Bacteria</taxon>
        <taxon>Bacillati</taxon>
        <taxon>Bacillota</taxon>
        <taxon>Bacilli</taxon>
        <taxon>Bacillales</taxon>
        <taxon>Bacillaceae</taxon>
        <taxon>Marinococcus</taxon>
    </lineage>
</organism>
<evidence type="ECO:0000313" key="3">
    <source>
        <dbReference type="Proteomes" id="UP000199488"/>
    </source>
</evidence>
<dbReference type="Gene3D" id="3.40.630.30">
    <property type="match status" value="1"/>
</dbReference>
<evidence type="ECO:0000259" key="1">
    <source>
        <dbReference type="PROSITE" id="PS51186"/>
    </source>
</evidence>
<evidence type="ECO:0000313" key="2">
    <source>
        <dbReference type="EMBL" id="SDW85062.1"/>
    </source>
</evidence>
<dbReference type="EMBL" id="FNNC01000006">
    <property type="protein sequence ID" value="SDW85062.1"/>
    <property type="molecule type" value="Genomic_DNA"/>
</dbReference>
<dbReference type="RefSeq" id="WP_176967767.1">
    <property type="nucleotide sequence ID" value="NZ_FNNC01000006.1"/>
</dbReference>
<dbReference type="Proteomes" id="UP000199488">
    <property type="component" value="Unassembled WGS sequence"/>
</dbReference>
<dbReference type="CDD" id="cd04301">
    <property type="entry name" value="NAT_SF"/>
    <property type="match status" value="1"/>
</dbReference>
<dbReference type="Pfam" id="PF00583">
    <property type="entry name" value="Acetyltransf_1"/>
    <property type="match status" value="1"/>
</dbReference>
<keyword evidence="3" id="KW-1185">Reference proteome</keyword>
<dbReference type="InterPro" id="IPR000182">
    <property type="entry name" value="GNAT_dom"/>
</dbReference>
<accession>A0A1H2WWS4</accession>
<dbReference type="PROSITE" id="PS51186">
    <property type="entry name" value="GNAT"/>
    <property type="match status" value="1"/>
</dbReference>